<reference evidence="1 2" key="1">
    <citation type="submission" date="2020-04" db="EMBL/GenBank/DDBJ databases">
        <title>Genome sequencing of Rosenbergiella species.</title>
        <authorList>
            <person name="Alvarez-Perez S."/>
            <person name="Lievens B."/>
        </authorList>
    </citation>
    <scope>NUCLEOTIDE SEQUENCE [LARGE SCALE GENOMIC DNA]</scope>
    <source>
        <strain evidence="1 2">CdVSA20.1</strain>
    </source>
</reference>
<comment type="caution">
    <text evidence="1">The sequence shown here is derived from an EMBL/GenBank/DDBJ whole genome shotgun (WGS) entry which is preliminary data.</text>
</comment>
<proteinExistence type="predicted"/>
<keyword evidence="2" id="KW-1185">Reference proteome</keyword>
<sequence>MLRVYQSPCDLADKADTLLEVLNVIDGVIAQDCPNQKRTLTALNDLMRLAVHDLYCLLDGCEIRGGENV</sequence>
<evidence type="ECO:0000313" key="1">
    <source>
        <dbReference type="EMBL" id="MBT0727437.1"/>
    </source>
</evidence>
<dbReference type="Proteomes" id="UP000786875">
    <property type="component" value="Unassembled WGS sequence"/>
</dbReference>
<protein>
    <submittedName>
        <fullName evidence="1">Uncharacterized protein</fullName>
    </submittedName>
</protein>
<name>A0ABS5T5L5_9GAMM</name>
<gene>
    <name evidence="1" type="ORF">HGT73_08555</name>
</gene>
<dbReference type="EMBL" id="JABBFO010000006">
    <property type="protein sequence ID" value="MBT0727437.1"/>
    <property type="molecule type" value="Genomic_DNA"/>
</dbReference>
<evidence type="ECO:0000313" key="2">
    <source>
        <dbReference type="Proteomes" id="UP000786875"/>
    </source>
</evidence>
<dbReference type="RefSeq" id="WP_214213651.1">
    <property type="nucleotide sequence ID" value="NZ_JABBFO010000006.1"/>
</dbReference>
<accession>A0ABS5T5L5</accession>
<organism evidence="1 2">
    <name type="scientific">Rosenbergiella australiborealis</name>
    <dbReference type="NCBI Taxonomy" id="1544696"/>
    <lineage>
        <taxon>Bacteria</taxon>
        <taxon>Pseudomonadati</taxon>
        <taxon>Pseudomonadota</taxon>
        <taxon>Gammaproteobacteria</taxon>
        <taxon>Enterobacterales</taxon>
        <taxon>Erwiniaceae</taxon>
        <taxon>Rosenbergiella</taxon>
    </lineage>
</organism>